<evidence type="ECO:0000313" key="3">
    <source>
        <dbReference type="Proteomes" id="UP001152649"/>
    </source>
</evidence>
<dbReference type="Gene3D" id="3.40.50.720">
    <property type="entry name" value="NAD(P)-binding Rossmann-like Domain"/>
    <property type="match status" value="1"/>
</dbReference>
<evidence type="ECO:0000256" key="1">
    <source>
        <dbReference type="ARBA" id="ARBA00023002"/>
    </source>
</evidence>
<dbReference type="InterPro" id="IPR002347">
    <property type="entry name" value="SDR_fam"/>
</dbReference>
<dbReference type="InterPro" id="IPR052228">
    <property type="entry name" value="Sec_Metab_Biosynth_Oxidored"/>
</dbReference>
<dbReference type="Proteomes" id="UP001152649">
    <property type="component" value="Unassembled WGS sequence"/>
</dbReference>
<dbReference type="EMBL" id="CAJVPG010000455">
    <property type="protein sequence ID" value="CAG8428083.1"/>
    <property type="molecule type" value="Genomic_DNA"/>
</dbReference>
<protein>
    <submittedName>
        <fullName evidence="2">Uncharacterized protein</fullName>
    </submittedName>
</protein>
<comment type="caution">
    <text evidence="2">The sequence shown here is derived from an EMBL/GenBank/DDBJ whole genome shotgun (WGS) entry which is preliminary data.</text>
</comment>
<dbReference type="GO" id="GO:0016491">
    <property type="term" value="F:oxidoreductase activity"/>
    <property type="evidence" value="ECO:0007669"/>
    <property type="project" value="UniProtKB-KW"/>
</dbReference>
<keyword evidence="3" id="KW-1185">Reference proteome</keyword>
<gene>
    <name evidence="2" type="ORF">PSALAMII_LOCUS10712</name>
</gene>
<sequence length="335" mass="36197">MVSWENIQASNTSLKNYGPNLVGVFVGGTSGIGESTARAFVKYAVSPRVYLVGRSETRASQIIEDLRALNPDGQINFIKGDVARLEEVDQACKEIQTKEDKINLLVLSAGILTMKGREETDEGLDKKLSLHYYSRMRFLYNLLPQLTNASNAQDAASGQSGLSRVLSVLDARGNAPLILNDLPLKENYSLRNCANHAITMTSLSMEELAASYPATSFVHTYPGLVKTSLARESGSLMKIALNAVFLLLTPMNVPLEESGERHLYAGTNPMFSPLNSKGDAAAIGSDGIQGSGSYLVGSDSATVSNQKVLEGYRADGTRASIWKHTLDIFKGIRGD</sequence>
<dbReference type="AlphaFoldDB" id="A0A9W4K2V7"/>
<dbReference type="InterPro" id="IPR036291">
    <property type="entry name" value="NAD(P)-bd_dom_sf"/>
</dbReference>
<dbReference type="SUPFAM" id="SSF51735">
    <property type="entry name" value="NAD(P)-binding Rossmann-fold domains"/>
    <property type="match status" value="1"/>
</dbReference>
<organism evidence="2 3">
    <name type="scientific">Penicillium salamii</name>
    <dbReference type="NCBI Taxonomy" id="1612424"/>
    <lineage>
        <taxon>Eukaryota</taxon>
        <taxon>Fungi</taxon>
        <taxon>Dikarya</taxon>
        <taxon>Ascomycota</taxon>
        <taxon>Pezizomycotina</taxon>
        <taxon>Eurotiomycetes</taxon>
        <taxon>Eurotiomycetidae</taxon>
        <taxon>Eurotiales</taxon>
        <taxon>Aspergillaceae</taxon>
        <taxon>Penicillium</taxon>
    </lineage>
</organism>
<name>A0A9W4K2V7_9EURO</name>
<proteinExistence type="predicted"/>
<dbReference type="PANTHER" id="PTHR47534">
    <property type="entry name" value="YALI0E05731P"/>
    <property type="match status" value="1"/>
</dbReference>
<keyword evidence="1" id="KW-0560">Oxidoreductase</keyword>
<dbReference type="Pfam" id="PF00106">
    <property type="entry name" value="adh_short"/>
    <property type="match status" value="1"/>
</dbReference>
<evidence type="ECO:0000313" key="2">
    <source>
        <dbReference type="EMBL" id="CAG8428083.1"/>
    </source>
</evidence>
<reference evidence="2" key="1">
    <citation type="submission" date="2021-07" db="EMBL/GenBank/DDBJ databases">
        <authorList>
            <person name="Branca A.L. A."/>
        </authorList>
    </citation>
    <scope>NUCLEOTIDE SEQUENCE</scope>
</reference>
<dbReference type="OrthoDB" id="2898509at2759"/>
<dbReference type="PANTHER" id="PTHR47534:SF2">
    <property type="entry name" value="KETOREDUCTASE (KR) DOMAIN-CONTAINING PROTEIN-RELATED"/>
    <property type="match status" value="1"/>
</dbReference>
<accession>A0A9W4K2V7</accession>